<evidence type="ECO:0000259" key="2">
    <source>
        <dbReference type="PROSITE" id="PS50127"/>
    </source>
</evidence>
<dbReference type="eggNOG" id="KOG0428">
    <property type="taxonomic scope" value="Eukaryota"/>
</dbReference>
<reference evidence="3 4" key="1">
    <citation type="journal article" date="2013" name="Nat. Genet.">
        <title>The high-quality draft genome of peach (Prunus persica) identifies unique patterns of genetic diversity, domestication and genome evolution.</title>
        <authorList>
            <consortium name="International Peach Genome Initiative"/>
            <person name="Verde I."/>
            <person name="Abbott A.G."/>
            <person name="Scalabrin S."/>
            <person name="Jung S."/>
            <person name="Shu S."/>
            <person name="Marroni F."/>
            <person name="Zhebentyayeva T."/>
            <person name="Dettori M.T."/>
            <person name="Grimwood J."/>
            <person name="Cattonaro F."/>
            <person name="Zuccolo A."/>
            <person name="Rossini L."/>
            <person name="Jenkins J."/>
            <person name="Vendramin E."/>
            <person name="Meisel L.A."/>
            <person name="Decroocq V."/>
            <person name="Sosinski B."/>
            <person name="Prochnik S."/>
            <person name="Mitros T."/>
            <person name="Policriti A."/>
            <person name="Cipriani G."/>
            <person name="Dondini L."/>
            <person name="Ficklin S."/>
            <person name="Goodstein D.M."/>
            <person name="Xuan P."/>
            <person name="Del Fabbro C."/>
            <person name="Aramini V."/>
            <person name="Copetti D."/>
            <person name="Gonzalez S."/>
            <person name="Horner D.S."/>
            <person name="Falchi R."/>
            <person name="Lucas S."/>
            <person name="Mica E."/>
            <person name="Maldonado J."/>
            <person name="Lazzari B."/>
            <person name="Bielenberg D."/>
            <person name="Pirona R."/>
            <person name="Miculan M."/>
            <person name="Barakat A."/>
            <person name="Testolin R."/>
            <person name="Stella A."/>
            <person name="Tartarini S."/>
            <person name="Tonutti P."/>
            <person name="Arus P."/>
            <person name="Orellana A."/>
            <person name="Wells C."/>
            <person name="Main D."/>
            <person name="Vizzotto G."/>
            <person name="Silva H."/>
            <person name="Salamini F."/>
            <person name="Schmutz J."/>
            <person name="Morgante M."/>
            <person name="Rokhsar D.S."/>
        </authorList>
    </citation>
    <scope>NUCLEOTIDE SEQUENCE [LARGE SCALE GENOMIC DNA]</scope>
    <source>
        <strain evidence="4">cv. Nemared</strain>
    </source>
</reference>
<proteinExistence type="predicted"/>
<feature type="domain" description="UBC core" evidence="2">
    <location>
        <begin position="26"/>
        <end position="182"/>
    </location>
</feature>
<evidence type="ECO:0000313" key="4">
    <source>
        <dbReference type="Proteomes" id="UP000006882"/>
    </source>
</evidence>
<feature type="region of interest" description="Disordered" evidence="1">
    <location>
        <begin position="182"/>
        <end position="209"/>
    </location>
</feature>
<evidence type="ECO:0000256" key="1">
    <source>
        <dbReference type="SAM" id="MobiDB-lite"/>
    </source>
</evidence>
<dbReference type="OrthoDB" id="1158011at2759"/>
<dbReference type="Gramene" id="ONI06004">
    <property type="protein sequence ID" value="ONI06004"/>
    <property type="gene ID" value="PRUPE_5G033600"/>
</dbReference>
<dbReference type="GO" id="GO:0005634">
    <property type="term" value="C:nucleus"/>
    <property type="evidence" value="ECO:0000318"/>
    <property type="project" value="GO_Central"/>
</dbReference>
<dbReference type="Gene3D" id="3.10.110.10">
    <property type="entry name" value="Ubiquitin Conjugating Enzyme"/>
    <property type="match status" value="1"/>
</dbReference>
<dbReference type="SUPFAM" id="SSF54495">
    <property type="entry name" value="UBC-like"/>
    <property type="match status" value="1"/>
</dbReference>
<dbReference type="SMR" id="A0A251P317"/>
<keyword evidence="4" id="KW-1185">Reference proteome</keyword>
<dbReference type="GO" id="GO:0061631">
    <property type="term" value="F:ubiquitin conjugating enzyme activity"/>
    <property type="evidence" value="ECO:0000318"/>
    <property type="project" value="GO_Central"/>
</dbReference>
<gene>
    <name evidence="3" type="ORF">PRUPE_5G033600</name>
</gene>
<dbReference type="STRING" id="3760.A0A251P317"/>
<dbReference type="InterPro" id="IPR050113">
    <property type="entry name" value="Ub_conjugating_enzyme"/>
</dbReference>
<dbReference type="PANTHER" id="PTHR24067">
    <property type="entry name" value="UBIQUITIN-CONJUGATING ENZYME E2"/>
    <property type="match status" value="1"/>
</dbReference>
<dbReference type="AlphaFoldDB" id="A0A251P317"/>
<dbReference type="PROSITE" id="PS50127">
    <property type="entry name" value="UBC_2"/>
    <property type="match status" value="1"/>
</dbReference>
<dbReference type="Proteomes" id="UP000006882">
    <property type="component" value="Chromosome G5"/>
</dbReference>
<protein>
    <recommendedName>
        <fullName evidence="2">UBC core domain-containing protein</fullName>
    </recommendedName>
</protein>
<sequence>MGSFKSKVEEEEEYNSFNEFTINKLFLSNLIHTELEEMQSNPSADFKCLALESNPQDWQFAVRGPNGTEFEGGIYHGQIKIPEEYPHKPPIITLLSENGRFKTQTEIDYFSNFLWRPRQKVRDTLLRLIELLPTYPDGALGSVEYDKEERRVLAIKSRLAAPIYGTDERQKLINEIHKYMLSKTPPVPSNGGGDQNDRDRRKQGIVTQKRKRTPDKILFYKNTINADNCKRVGFFDFEKKLRSP</sequence>
<dbReference type="Pfam" id="PF00179">
    <property type="entry name" value="UQ_con"/>
    <property type="match status" value="1"/>
</dbReference>
<dbReference type="SMART" id="SM00212">
    <property type="entry name" value="UBCc"/>
    <property type="match status" value="1"/>
</dbReference>
<evidence type="ECO:0000313" key="3">
    <source>
        <dbReference type="EMBL" id="ONI06004.1"/>
    </source>
</evidence>
<dbReference type="EMBL" id="CM007655">
    <property type="protein sequence ID" value="ONI06004.1"/>
    <property type="molecule type" value="Genomic_DNA"/>
</dbReference>
<name>A0A251P317_PRUPE</name>
<dbReference type="InterPro" id="IPR016135">
    <property type="entry name" value="UBQ-conjugating_enzyme/RWD"/>
</dbReference>
<dbReference type="GO" id="GO:0000209">
    <property type="term" value="P:protein polyubiquitination"/>
    <property type="evidence" value="ECO:0000318"/>
    <property type="project" value="GO_Central"/>
</dbReference>
<accession>A0A251P317</accession>
<organism evidence="3 4">
    <name type="scientific">Prunus persica</name>
    <name type="common">Peach</name>
    <name type="synonym">Amygdalus persica</name>
    <dbReference type="NCBI Taxonomy" id="3760"/>
    <lineage>
        <taxon>Eukaryota</taxon>
        <taxon>Viridiplantae</taxon>
        <taxon>Streptophyta</taxon>
        <taxon>Embryophyta</taxon>
        <taxon>Tracheophyta</taxon>
        <taxon>Spermatophyta</taxon>
        <taxon>Magnoliopsida</taxon>
        <taxon>eudicotyledons</taxon>
        <taxon>Gunneridae</taxon>
        <taxon>Pentapetalae</taxon>
        <taxon>rosids</taxon>
        <taxon>fabids</taxon>
        <taxon>Rosales</taxon>
        <taxon>Rosaceae</taxon>
        <taxon>Amygdaloideae</taxon>
        <taxon>Amygdaleae</taxon>
        <taxon>Prunus</taxon>
    </lineage>
</organism>
<dbReference type="InterPro" id="IPR000608">
    <property type="entry name" value="UBC"/>
</dbReference>